<reference evidence="7 8" key="1">
    <citation type="submission" date="2017-03" db="EMBL/GenBank/DDBJ databases">
        <title>Complete genome sequence of Paenibacillus Kribbensis producing bioflocculants.</title>
        <authorList>
            <person name="Lee H.-G."/>
            <person name="Oh H.-M."/>
        </authorList>
    </citation>
    <scope>NUCLEOTIDE SEQUENCE [LARGE SCALE GENOMIC DNA]</scope>
    <source>
        <strain evidence="7 8">AM49</strain>
    </source>
</reference>
<dbReference type="InterPro" id="IPR036291">
    <property type="entry name" value="NAD(P)-bd_dom_sf"/>
</dbReference>
<dbReference type="InterPro" id="IPR010080">
    <property type="entry name" value="Thioester_reductase-like_dom"/>
</dbReference>
<organism evidence="7 8">
    <name type="scientific">Paenibacillus kribbensis</name>
    <dbReference type="NCBI Taxonomy" id="172713"/>
    <lineage>
        <taxon>Bacteria</taxon>
        <taxon>Bacillati</taxon>
        <taxon>Bacillota</taxon>
        <taxon>Bacilli</taxon>
        <taxon>Bacillales</taxon>
        <taxon>Paenibacillaceae</taxon>
        <taxon>Paenibacillus</taxon>
    </lineage>
</organism>
<dbReference type="InterPro" id="IPR001242">
    <property type="entry name" value="Condensation_dom"/>
</dbReference>
<dbReference type="NCBIfam" id="TIGR01733">
    <property type="entry name" value="AA-adenyl-dom"/>
    <property type="match status" value="1"/>
</dbReference>
<dbReference type="InterPro" id="IPR013120">
    <property type="entry name" value="FAR_NAD-bd"/>
</dbReference>
<dbReference type="SUPFAM" id="SSF47336">
    <property type="entry name" value="ACP-like"/>
    <property type="match status" value="1"/>
</dbReference>
<dbReference type="KEGG" id="pkb:B4V02_06295"/>
<dbReference type="CDD" id="cd05930">
    <property type="entry name" value="A_NRPS"/>
    <property type="match status" value="1"/>
</dbReference>
<dbReference type="Pfam" id="PF00501">
    <property type="entry name" value="AMP-binding"/>
    <property type="match status" value="1"/>
</dbReference>
<evidence type="ECO:0000256" key="2">
    <source>
        <dbReference type="ARBA" id="ARBA00022450"/>
    </source>
</evidence>
<dbReference type="GO" id="GO:0031177">
    <property type="term" value="F:phosphopantetheine binding"/>
    <property type="evidence" value="ECO:0007669"/>
    <property type="project" value="InterPro"/>
</dbReference>
<keyword evidence="2" id="KW-0596">Phosphopantetheine</keyword>
<dbReference type="PIRSF" id="PIRSF001617">
    <property type="entry name" value="Alpha-AR"/>
    <property type="match status" value="1"/>
</dbReference>
<evidence type="ECO:0000256" key="3">
    <source>
        <dbReference type="ARBA" id="ARBA00022553"/>
    </source>
</evidence>
<proteinExistence type="inferred from homology"/>
<dbReference type="InterPro" id="IPR025110">
    <property type="entry name" value="AMP-bd_C"/>
</dbReference>
<dbReference type="Pfam" id="PF13193">
    <property type="entry name" value="AMP-binding_C"/>
    <property type="match status" value="1"/>
</dbReference>
<evidence type="ECO:0000259" key="6">
    <source>
        <dbReference type="PROSITE" id="PS50075"/>
    </source>
</evidence>
<dbReference type="SMART" id="SM00823">
    <property type="entry name" value="PKS_PP"/>
    <property type="match status" value="1"/>
</dbReference>
<dbReference type="Gene3D" id="3.30.559.30">
    <property type="entry name" value="Nonribosomal peptide synthetase, condensation domain"/>
    <property type="match status" value="1"/>
</dbReference>
<dbReference type="EMBL" id="CP020028">
    <property type="protein sequence ID" value="ASR46313.1"/>
    <property type="molecule type" value="Genomic_DNA"/>
</dbReference>
<dbReference type="Gene3D" id="1.10.1200.10">
    <property type="entry name" value="ACP-like"/>
    <property type="match status" value="1"/>
</dbReference>
<dbReference type="Proteomes" id="UP000214666">
    <property type="component" value="Chromosome"/>
</dbReference>
<dbReference type="InterPro" id="IPR036736">
    <property type="entry name" value="ACP-like_sf"/>
</dbReference>
<dbReference type="SUPFAM" id="SSF56801">
    <property type="entry name" value="Acetyl-CoA synthetase-like"/>
    <property type="match status" value="1"/>
</dbReference>
<dbReference type="PANTHER" id="PTHR44845">
    <property type="entry name" value="CARRIER DOMAIN-CONTAINING PROTEIN"/>
    <property type="match status" value="1"/>
</dbReference>
<keyword evidence="4" id="KW-0045">Antibiotic biosynthesis</keyword>
<sequence length="1281" mass="145253">MLSSCFRWLIWNRQVGGQTMEIISKEEIKQPSNQVGLDFWSRTLDKRMDITGFPHDHTGQESRSKKALNTRLFSDEVQTRLYEMTRQSHLGVFMILVSGIKYLLSRYTGLRDIVVGAPALKMENGETNDSSWVLLRSKLIPDMTIRDWINTMKETMTQAFQHQYVSFHDIAQRAGIIYSDDTKPQIKTLVLFGTIQSRESIDEIHSEIIFDFDMIEGVLSLTIKYSPQLFSAATIEHLTDALFLYYACILKDTKTILEKLELLSENERHQILYQFNKPLELQSSAACTFQQLFNEQVQIQPEKTALIFEHQEWTYQELNDRADRLALDLVKKYQLLPEEAVAVYMHRSPYVYIAMLAIWKASGVFIPIDPAVPLERVTDILREGNVRIALTTAANKQALQGIKLKCGFLESVFCIDTDDLGVMAAEPLSMISSGGSLAYIIFTSGSTGKPKGVEIEHHSVVRFLHAIDEVIAPVSPQVILNAASIAFDLFISEALYGLFKGIQVVIANEREHIDSAELGRLVEEHHIDVMMITPSRLQLMMLHKESAKALRRIKMFLIGGQELKIGFLREIQQMTKAYIVNVYGPTEATCLATSAVLNGASQVTIGRPLDHYRCYIVDEQNRLQLIGAVGELVIAGTGVARGYVNNPRLTEEKFIEDLLYEGQRMYKTGDLARWLPTGEIQYLGRIDSQVKIRGYRIETSDVETALISHPDIREAVVLVNPGPNGVGELVAYLIGDQKLSFNVLYDFLKLKLPEYMVPVRYAQVSALPLTVNGKIDKSALASMDQLNLSGATLYRAPMNDVQRVLVEVWQQLLGVERIGIDDNFFQVGGTSLTGVKMVALLSDRYTISINDLFDYPTIAQLSLHVVEHAGYFHHLLEVMKPSAIHSDVDMVASLASREEALQTYLAKVEAWRDRDLTLQKSYKHILLTGGTGFLGTHLLQELLNRSNARITLLIRGESRTISEEYLKERLQFYSLEGHDEMRRARVSVVCGDVTLLNLGLESTEYENLAEDVDCIIHTASLTRHYGTAAEFEKVNIDGTRHILHFAAFKNIKDIHFTSNMSIGTGSNIQLFDEYIEEAGPIRADINNHFLRSKMEAEALLRTARDRGLSCTIYRLNSLNNNTQTGKFMVNKESNAFYSFVNAMNGIGLFPDLHEPILDMTGVDQAANAIVTLFDRPALYNQNHHVFNPHRISWGQLGRELQAINRKIELVDYELFIRIITQKFNDLSTRKEVINVILNLFLLRNTEWLNYLRVCDRTELILNRLGFEWGTIGQQQIECYLS</sequence>
<dbReference type="Gene3D" id="2.30.38.10">
    <property type="entry name" value="Luciferase, Domain 3"/>
    <property type="match status" value="1"/>
</dbReference>
<dbReference type="OrthoDB" id="9765680at2"/>
<dbReference type="CDD" id="cd05235">
    <property type="entry name" value="SDR_e1"/>
    <property type="match status" value="1"/>
</dbReference>
<keyword evidence="8" id="KW-1185">Reference proteome</keyword>
<evidence type="ECO:0000313" key="7">
    <source>
        <dbReference type="EMBL" id="ASR46313.1"/>
    </source>
</evidence>
<protein>
    <recommendedName>
        <fullName evidence="6">Carrier domain-containing protein</fullName>
    </recommendedName>
</protein>
<keyword evidence="3" id="KW-0597">Phosphoprotein</keyword>
<dbReference type="PANTHER" id="PTHR44845:SF6">
    <property type="entry name" value="BETA-ALANINE-ACTIVATING ENZYME"/>
    <property type="match status" value="1"/>
</dbReference>
<dbReference type="InterPro" id="IPR000873">
    <property type="entry name" value="AMP-dep_synth/lig_dom"/>
</dbReference>
<dbReference type="InterPro" id="IPR045851">
    <property type="entry name" value="AMP-bd_C_sf"/>
</dbReference>
<dbReference type="Gene3D" id="3.30.300.30">
    <property type="match status" value="1"/>
</dbReference>
<dbReference type="Gene3D" id="3.40.50.720">
    <property type="entry name" value="NAD(P)-binding Rossmann-like Domain"/>
    <property type="match status" value="1"/>
</dbReference>
<dbReference type="PROSITE" id="PS00455">
    <property type="entry name" value="AMP_BINDING"/>
    <property type="match status" value="1"/>
</dbReference>
<dbReference type="PROSITE" id="PS50075">
    <property type="entry name" value="CARRIER"/>
    <property type="match status" value="1"/>
</dbReference>
<keyword evidence="5" id="KW-0511">Multifunctional enzyme</keyword>
<dbReference type="Pfam" id="PF07993">
    <property type="entry name" value="NAD_binding_4"/>
    <property type="match status" value="1"/>
</dbReference>
<evidence type="ECO:0000256" key="5">
    <source>
        <dbReference type="ARBA" id="ARBA00023268"/>
    </source>
</evidence>
<dbReference type="Pfam" id="PF00668">
    <property type="entry name" value="Condensation"/>
    <property type="match status" value="1"/>
</dbReference>
<dbReference type="GO" id="GO:0003824">
    <property type="term" value="F:catalytic activity"/>
    <property type="evidence" value="ECO:0007669"/>
    <property type="project" value="UniProtKB-KW"/>
</dbReference>
<accession>A0A222WKI2</accession>
<name>A0A222WKI2_9BACL</name>
<dbReference type="InterPro" id="IPR020806">
    <property type="entry name" value="PKS_PP-bd"/>
</dbReference>
<evidence type="ECO:0000256" key="1">
    <source>
        <dbReference type="ARBA" id="ARBA00006432"/>
    </source>
</evidence>
<dbReference type="SUPFAM" id="SSF51735">
    <property type="entry name" value="NAD(P)-binding Rossmann-fold domains"/>
    <property type="match status" value="1"/>
</dbReference>
<dbReference type="Gene3D" id="3.40.50.980">
    <property type="match status" value="2"/>
</dbReference>
<gene>
    <name evidence="7" type="ORF">B4V02_06295</name>
</gene>
<dbReference type="InterPro" id="IPR010071">
    <property type="entry name" value="AA_adenyl_dom"/>
</dbReference>
<dbReference type="InterPro" id="IPR009081">
    <property type="entry name" value="PP-bd_ACP"/>
</dbReference>
<dbReference type="SUPFAM" id="SSF52777">
    <property type="entry name" value="CoA-dependent acyltransferases"/>
    <property type="match status" value="1"/>
</dbReference>
<dbReference type="Pfam" id="PF00550">
    <property type="entry name" value="PP-binding"/>
    <property type="match status" value="1"/>
</dbReference>
<evidence type="ECO:0000256" key="4">
    <source>
        <dbReference type="ARBA" id="ARBA00023194"/>
    </source>
</evidence>
<dbReference type="InterPro" id="IPR020845">
    <property type="entry name" value="AMP-binding_CS"/>
</dbReference>
<evidence type="ECO:0000313" key="8">
    <source>
        <dbReference type="Proteomes" id="UP000214666"/>
    </source>
</evidence>
<comment type="similarity">
    <text evidence="1">Belongs to the ATP-dependent AMP-binding enzyme family.</text>
</comment>
<feature type="domain" description="Carrier" evidence="6">
    <location>
        <begin position="796"/>
        <end position="869"/>
    </location>
</feature>
<dbReference type="GO" id="GO:0017000">
    <property type="term" value="P:antibiotic biosynthetic process"/>
    <property type="evidence" value="ECO:0007669"/>
    <property type="project" value="UniProtKB-KW"/>
</dbReference>